<sequence length="327" mass="35245">MNPSSPHGDVPGQERNRPRIKPAQSDSWGSVAADRADAAQQQRTEAQHWTGTQHQAGTQHWTGPDGVEYCRTADGAEYWRAGDGRFYPLSSAQPEPAPVEQSTYYDYIAAHTGEFQRTGAATPVGEESRADVGRRRGRRTVGVVLGSLAAVAVVAGAVVLGGQAFGPDQGIRATELPASKTAEAPVESEPAQDSSTAAGTVDPGAVLQARAEQDTAKAMEDLEGAWVVQLSAKQEGLKTEGRTWTEADILAEFEQNSSEHPDALLLWSGDWSTFQFDDYWVTVLDQAYDTPDDALAQCREMGIDRDHCFAKKLSTTDGPEESTKLNP</sequence>
<feature type="region of interest" description="Disordered" evidence="1">
    <location>
        <begin position="179"/>
        <end position="203"/>
    </location>
</feature>
<comment type="caution">
    <text evidence="3">The sequence shown here is derived from an EMBL/GenBank/DDBJ whole genome shotgun (WGS) entry which is preliminary data.</text>
</comment>
<keyword evidence="2" id="KW-1133">Transmembrane helix</keyword>
<keyword evidence="2" id="KW-0472">Membrane</keyword>
<evidence type="ECO:0000256" key="2">
    <source>
        <dbReference type="SAM" id="Phobius"/>
    </source>
</evidence>
<gene>
    <name evidence="3" type="ORF">GCM10022261_11350</name>
</gene>
<evidence type="ECO:0008006" key="5">
    <source>
        <dbReference type="Google" id="ProtNLM"/>
    </source>
</evidence>
<protein>
    <recommendedName>
        <fullName evidence="5">OCRE domain-containing protein</fullName>
    </recommendedName>
</protein>
<evidence type="ECO:0000313" key="4">
    <source>
        <dbReference type="Proteomes" id="UP001501586"/>
    </source>
</evidence>
<keyword evidence="4" id="KW-1185">Reference proteome</keyword>
<organism evidence="3 4">
    <name type="scientific">Brevibacterium daeguense</name>
    <dbReference type="NCBI Taxonomy" id="909936"/>
    <lineage>
        <taxon>Bacteria</taxon>
        <taxon>Bacillati</taxon>
        <taxon>Actinomycetota</taxon>
        <taxon>Actinomycetes</taxon>
        <taxon>Micrococcales</taxon>
        <taxon>Brevibacteriaceae</taxon>
        <taxon>Brevibacterium</taxon>
    </lineage>
</organism>
<reference evidence="4" key="1">
    <citation type="journal article" date="2019" name="Int. J. Syst. Evol. Microbiol.">
        <title>The Global Catalogue of Microorganisms (GCM) 10K type strain sequencing project: providing services to taxonomists for standard genome sequencing and annotation.</title>
        <authorList>
            <consortium name="The Broad Institute Genomics Platform"/>
            <consortium name="The Broad Institute Genome Sequencing Center for Infectious Disease"/>
            <person name="Wu L."/>
            <person name="Ma J."/>
        </authorList>
    </citation>
    <scope>NUCLEOTIDE SEQUENCE [LARGE SCALE GENOMIC DNA]</scope>
    <source>
        <strain evidence="4">JCM 17458</strain>
    </source>
</reference>
<feature type="region of interest" description="Disordered" evidence="1">
    <location>
        <begin position="1"/>
        <end position="65"/>
    </location>
</feature>
<name>A0ABP8EI29_9MICO</name>
<accession>A0ABP8EI29</accession>
<dbReference type="RefSeq" id="WP_236863687.1">
    <property type="nucleotide sequence ID" value="NZ_BAABAZ010000004.1"/>
</dbReference>
<evidence type="ECO:0000313" key="3">
    <source>
        <dbReference type="EMBL" id="GAA4283604.1"/>
    </source>
</evidence>
<dbReference type="Proteomes" id="UP001501586">
    <property type="component" value="Unassembled WGS sequence"/>
</dbReference>
<dbReference type="EMBL" id="BAABAZ010000004">
    <property type="protein sequence ID" value="GAA4283604.1"/>
    <property type="molecule type" value="Genomic_DNA"/>
</dbReference>
<evidence type="ECO:0000256" key="1">
    <source>
        <dbReference type="SAM" id="MobiDB-lite"/>
    </source>
</evidence>
<feature type="transmembrane region" description="Helical" evidence="2">
    <location>
        <begin position="143"/>
        <end position="165"/>
    </location>
</feature>
<keyword evidence="2" id="KW-0812">Transmembrane</keyword>
<proteinExistence type="predicted"/>
<feature type="compositionally biased region" description="Polar residues" evidence="1">
    <location>
        <begin position="47"/>
        <end position="61"/>
    </location>
</feature>